<evidence type="ECO:0000256" key="1">
    <source>
        <dbReference type="ARBA" id="ARBA00006484"/>
    </source>
</evidence>
<reference evidence="3" key="1">
    <citation type="journal article" date="2019" name="Int. J. Syst. Evol. Microbiol.">
        <title>The Global Catalogue of Microorganisms (GCM) 10K type strain sequencing project: providing services to taxonomists for standard genome sequencing and annotation.</title>
        <authorList>
            <consortium name="The Broad Institute Genomics Platform"/>
            <consortium name="The Broad Institute Genome Sequencing Center for Infectious Disease"/>
            <person name="Wu L."/>
            <person name="Ma J."/>
        </authorList>
    </citation>
    <scope>NUCLEOTIDE SEQUENCE [LARGE SCALE GENOMIC DNA]</scope>
    <source>
        <strain evidence="3">JCM 4422</strain>
    </source>
</reference>
<gene>
    <name evidence="2" type="ORF">GCM10010287_36150</name>
</gene>
<sequence length="263" mass="26482">MRDSSLEGRRALVTGAGAGIGRACAKALAAQGATVVSTDINLETAQETCDQIRALGGTAEAFALDVADNAAWESVLASVRSRHGGVTVLVNNAALKASVAGDGALLDTPVNVWDRVIAANLRGPMLGARHVLPDMVAAGNGSIVMMSSTAALHSVAGFATAYSSAKAGMIGLMRTVAATYGTQGVRCNAVAPGVIMVGDDTESQEAFRKSSGGLVQRPGQPEDIAETVAFVSSDAGSYINGQVLVVDGGLTAHMPGLSQGSNA</sequence>
<evidence type="ECO:0000313" key="2">
    <source>
        <dbReference type="EMBL" id="GGT58755.1"/>
    </source>
</evidence>
<protein>
    <submittedName>
        <fullName evidence="2">Short-chain type dehydrogenase/reductase y4lA</fullName>
    </submittedName>
</protein>
<comment type="caution">
    <text evidence="2">The sequence shown here is derived from an EMBL/GenBank/DDBJ whole genome shotgun (WGS) entry which is preliminary data.</text>
</comment>
<dbReference type="PRINTS" id="PR00080">
    <property type="entry name" value="SDRFAMILY"/>
</dbReference>
<dbReference type="PANTHER" id="PTHR42760">
    <property type="entry name" value="SHORT-CHAIN DEHYDROGENASES/REDUCTASES FAMILY MEMBER"/>
    <property type="match status" value="1"/>
</dbReference>
<evidence type="ECO:0000313" key="3">
    <source>
        <dbReference type="Proteomes" id="UP000629911"/>
    </source>
</evidence>
<keyword evidence="3" id="KW-1185">Reference proteome</keyword>
<comment type="similarity">
    <text evidence="1">Belongs to the short-chain dehydrogenases/reductases (SDR) family.</text>
</comment>
<dbReference type="EMBL" id="BMTZ01000010">
    <property type="protein sequence ID" value="GGT58755.1"/>
    <property type="molecule type" value="Genomic_DNA"/>
</dbReference>
<dbReference type="RefSeq" id="WP_189365294.1">
    <property type="nucleotide sequence ID" value="NZ_BMTZ01000010.1"/>
</dbReference>
<accession>A0ABQ2U201</accession>
<organism evidence="2 3">
    <name type="scientific">Streptomyces variabilis</name>
    <dbReference type="NCBI Taxonomy" id="67372"/>
    <lineage>
        <taxon>Bacteria</taxon>
        <taxon>Bacillati</taxon>
        <taxon>Actinomycetota</taxon>
        <taxon>Actinomycetes</taxon>
        <taxon>Kitasatosporales</taxon>
        <taxon>Streptomycetaceae</taxon>
        <taxon>Streptomyces</taxon>
        <taxon>Streptomyces griseoincarnatus group</taxon>
    </lineage>
</organism>
<name>A0ABQ2U201_9ACTN</name>
<dbReference type="Proteomes" id="UP000629911">
    <property type="component" value="Unassembled WGS sequence"/>
</dbReference>
<dbReference type="CDD" id="cd05233">
    <property type="entry name" value="SDR_c"/>
    <property type="match status" value="1"/>
</dbReference>
<dbReference type="InterPro" id="IPR036291">
    <property type="entry name" value="NAD(P)-bd_dom_sf"/>
</dbReference>
<dbReference type="InterPro" id="IPR002347">
    <property type="entry name" value="SDR_fam"/>
</dbReference>
<dbReference type="Pfam" id="PF13561">
    <property type="entry name" value="adh_short_C2"/>
    <property type="match status" value="1"/>
</dbReference>
<dbReference type="Gene3D" id="3.40.50.720">
    <property type="entry name" value="NAD(P)-binding Rossmann-like Domain"/>
    <property type="match status" value="1"/>
</dbReference>
<dbReference type="PRINTS" id="PR00081">
    <property type="entry name" value="GDHRDH"/>
</dbReference>
<dbReference type="SUPFAM" id="SSF51735">
    <property type="entry name" value="NAD(P)-binding Rossmann-fold domains"/>
    <property type="match status" value="1"/>
</dbReference>
<proteinExistence type="inferred from homology"/>